<dbReference type="EMBL" id="CACRXK020001161">
    <property type="protein sequence ID" value="CAB3987353.1"/>
    <property type="molecule type" value="Genomic_DNA"/>
</dbReference>
<dbReference type="InterPro" id="IPR000477">
    <property type="entry name" value="RT_dom"/>
</dbReference>
<evidence type="ECO:0000313" key="2">
    <source>
        <dbReference type="Proteomes" id="UP001152795"/>
    </source>
</evidence>
<dbReference type="CDD" id="cd01650">
    <property type="entry name" value="RT_nLTR_like"/>
    <property type="match status" value="1"/>
</dbReference>
<dbReference type="AlphaFoldDB" id="A0A6S7G928"/>
<reference evidence="1" key="1">
    <citation type="submission" date="2020-04" db="EMBL/GenBank/DDBJ databases">
        <authorList>
            <person name="Alioto T."/>
            <person name="Alioto T."/>
            <person name="Gomez Garrido J."/>
        </authorList>
    </citation>
    <scope>NUCLEOTIDE SEQUENCE</scope>
    <source>
        <strain evidence="1">A484AB</strain>
    </source>
</reference>
<dbReference type="InterPro" id="IPR036691">
    <property type="entry name" value="Endo/exonu/phosph_ase_sf"/>
</dbReference>
<dbReference type="SUPFAM" id="SSF56219">
    <property type="entry name" value="DNase I-like"/>
    <property type="match status" value="1"/>
</dbReference>
<comment type="caution">
    <text evidence="1">The sequence shown here is derived from an EMBL/GenBank/DDBJ whole genome shotgun (WGS) entry which is preliminary data.</text>
</comment>
<dbReference type="PROSITE" id="PS50878">
    <property type="entry name" value="RT_POL"/>
    <property type="match status" value="1"/>
</dbReference>
<dbReference type="GO" id="GO:0003824">
    <property type="term" value="F:catalytic activity"/>
    <property type="evidence" value="ECO:0007669"/>
    <property type="project" value="InterPro"/>
</dbReference>
<dbReference type="InterPro" id="IPR005135">
    <property type="entry name" value="Endo/exonuclease/phosphatase"/>
</dbReference>
<accession>A0A6S7G928</accession>
<dbReference type="PANTHER" id="PTHR33395:SF22">
    <property type="entry name" value="REVERSE TRANSCRIPTASE DOMAIN-CONTAINING PROTEIN"/>
    <property type="match status" value="1"/>
</dbReference>
<dbReference type="InterPro" id="IPR043502">
    <property type="entry name" value="DNA/RNA_pol_sf"/>
</dbReference>
<proteinExistence type="predicted"/>
<protein>
    <submittedName>
        <fullName evidence="1">Uncharacterized protein</fullName>
    </submittedName>
</protein>
<dbReference type="Pfam" id="PF00078">
    <property type="entry name" value="RVT_1"/>
    <property type="match status" value="1"/>
</dbReference>
<dbReference type="GO" id="GO:0031012">
    <property type="term" value="C:extracellular matrix"/>
    <property type="evidence" value="ECO:0007669"/>
    <property type="project" value="TreeGrafter"/>
</dbReference>
<dbReference type="SUPFAM" id="SSF56672">
    <property type="entry name" value="DNA/RNA polymerases"/>
    <property type="match status" value="1"/>
</dbReference>
<dbReference type="Proteomes" id="UP001152795">
    <property type="component" value="Unassembled WGS sequence"/>
</dbReference>
<dbReference type="PANTHER" id="PTHR33395">
    <property type="entry name" value="TRANSCRIPTASE, PUTATIVE-RELATED-RELATED"/>
    <property type="match status" value="1"/>
</dbReference>
<dbReference type="OrthoDB" id="7701049at2759"/>
<sequence>MLIRILLLFSILCVSIITKRVHYTSQILPKDIFISSELTALPEKLCYVWVSTLSCNNRHRYGLDLQISRKISQVAILLLGGDIATNPGPNSTRPHIHTNGNNQSILRCYYQNVRSIRSGNKLREFQDTVYANQYDIVAISESWLTSDISDSELLPWNYDIFRCDRKSLTISRGGGVLLASRSNLRCSPVVFTKNNNIELSAIEINTRSSGKILVAVVYRPPCAHTNWIYDIVESLNECTYSKVILLGDFNLPTITWLDGSGFCDSSDSASFTFCQCLSDNNLFQLIDSPTRLNNCVDLLLTNICEHVINISVSECESIGVPSYHKALTFDLNFTARTPNDNRQESFNLKKANFEGLRTALRNDPLENYLDTDNDVEHNWTSWKTQLFSKLNAFIPKRKPRKFITPPWIDGEVTHAIRRKNSLWKRGKEKNNSATWERFREKRKKNISDSCISHPDRFWSYFNRLTRRSNIPETVDLNGRSHSDARSNANAFNTYFTTVFNSDTSIPSNLPSSLYTHDIVSTLEFSHEEVLSSLQNFNSSKTPGPDNLHPRILKECANELAPVFKRGCKALVPNYRQISLLSIVSKFCERCVLRNLLSKLSHLLTSAQHGFVRGRSCITQLLSVLHDVGTALDAGDEVYVVYQDYSKAFDSVPHGRLLHKLSLFGIQGPLHAWFTDYLHSRSKRVAIEGTFSSWVPVTSGFPQGSILGPFLFLLYVNDLPDVLSNSTSIALFADDAKCSHVGS</sequence>
<evidence type="ECO:0000313" key="1">
    <source>
        <dbReference type="EMBL" id="CAB3987353.1"/>
    </source>
</evidence>
<name>A0A6S7G928_PARCT</name>
<dbReference type="Gene3D" id="3.60.10.10">
    <property type="entry name" value="Endonuclease/exonuclease/phosphatase"/>
    <property type="match status" value="1"/>
</dbReference>
<gene>
    <name evidence="1" type="ORF">PACLA_8A029180</name>
</gene>
<dbReference type="Pfam" id="PF03372">
    <property type="entry name" value="Exo_endo_phos"/>
    <property type="match status" value="1"/>
</dbReference>
<keyword evidence="2" id="KW-1185">Reference proteome</keyword>
<organism evidence="1 2">
    <name type="scientific">Paramuricea clavata</name>
    <name type="common">Red gorgonian</name>
    <name type="synonym">Violescent sea-whip</name>
    <dbReference type="NCBI Taxonomy" id="317549"/>
    <lineage>
        <taxon>Eukaryota</taxon>
        <taxon>Metazoa</taxon>
        <taxon>Cnidaria</taxon>
        <taxon>Anthozoa</taxon>
        <taxon>Octocorallia</taxon>
        <taxon>Malacalcyonacea</taxon>
        <taxon>Plexauridae</taxon>
        <taxon>Paramuricea</taxon>
    </lineage>
</organism>